<sequence length="186" mass="20165">MKQLNGFFKKLQLRKILTVFLAGALVFLSTACNPGDARGARPNNPPVQAGGANNPYKGGGDGYTNFNSSTDPRINNQTGKERADLQLNSERLIVASGHQELLYPGAEAPAGTFENGKKLPIKTAKDAEKPQPGGLIQRQENLGDRISDRLEKVQESFSEASEFLTDKSEEIQKGGEPINTVTKTHK</sequence>
<feature type="region of interest" description="Disordered" evidence="1">
    <location>
        <begin position="38"/>
        <end position="83"/>
    </location>
</feature>
<comment type="caution">
    <text evidence="3">The sequence shown here is derived from an EMBL/GenBank/DDBJ whole genome shotgun (WGS) entry which is preliminary data.</text>
</comment>
<evidence type="ECO:0008006" key="5">
    <source>
        <dbReference type="Google" id="ProtNLM"/>
    </source>
</evidence>
<gene>
    <name evidence="3" type="ORF">MiSe_31490</name>
</gene>
<dbReference type="InterPro" id="IPR046599">
    <property type="entry name" value="DUF6658"/>
</dbReference>
<evidence type="ECO:0000313" key="3">
    <source>
        <dbReference type="EMBL" id="GET38391.1"/>
    </source>
</evidence>
<keyword evidence="4" id="KW-1185">Reference proteome</keyword>
<protein>
    <recommendedName>
        <fullName evidence="5">Lipoprotein</fullName>
    </recommendedName>
</protein>
<dbReference type="EMBL" id="BLAY01000044">
    <property type="protein sequence ID" value="GET38391.1"/>
    <property type="molecule type" value="Genomic_DNA"/>
</dbReference>
<evidence type="ECO:0000313" key="4">
    <source>
        <dbReference type="Proteomes" id="UP001050975"/>
    </source>
</evidence>
<reference evidence="3" key="1">
    <citation type="submission" date="2019-10" db="EMBL/GenBank/DDBJ databases">
        <title>Draft genome sequece of Microseira wollei NIES-4236.</title>
        <authorList>
            <person name="Yamaguchi H."/>
            <person name="Suzuki S."/>
            <person name="Kawachi M."/>
        </authorList>
    </citation>
    <scope>NUCLEOTIDE SEQUENCE</scope>
    <source>
        <strain evidence="3">NIES-4236</strain>
    </source>
</reference>
<proteinExistence type="predicted"/>
<feature type="chain" id="PRO_5043774891" description="Lipoprotein" evidence="2">
    <location>
        <begin position="32"/>
        <end position="186"/>
    </location>
</feature>
<dbReference type="AlphaFoldDB" id="A0AAV3XAH2"/>
<evidence type="ECO:0000256" key="1">
    <source>
        <dbReference type="SAM" id="MobiDB-lite"/>
    </source>
</evidence>
<dbReference type="Pfam" id="PF20363">
    <property type="entry name" value="DUF6658"/>
    <property type="match status" value="1"/>
</dbReference>
<evidence type="ECO:0000256" key="2">
    <source>
        <dbReference type="SAM" id="SignalP"/>
    </source>
</evidence>
<dbReference type="PROSITE" id="PS51257">
    <property type="entry name" value="PROKAR_LIPOPROTEIN"/>
    <property type="match status" value="1"/>
</dbReference>
<dbReference type="RefSeq" id="WP_226581819.1">
    <property type="nucleotide sequence ID" value="NZ_BLAY01000044.1"/>
</dbReference>
<accession>A0AAV3XAH2</accession>
<feature type="region of interest" description="Disordered" evidence="1">
    <location>
        <begin position="166"/>
        <end position="186"/>
    </location>
</feature>
<organism evidence="3 4">
    <name type="scientific">Microseira wollei NIES-4236</name>
    <dbReference type="NCBI Taxonomy" id="2530354"/>
    <lineage>
        <taxon>Bacteria</taxon>
        <taxon>Bacillati</taxon>
        <taxon>Cyanobacteriota</taxon>
        <taxon>Cyanophyceae</taxon>
        <taxon>Oscillatoriophycideae</taxon>
        <taxon>Aerosakkonematales</taxon>
        <taxon>Aerosakkonemataceae</taxon>
        <taxon>Microseira</taxon>
    </lineage>
</organism>
<feature type="compositionally biased region" description="Polar residues" evidence="1">
    <location>
        <begin position="64"/>
        <end position="78"/>
    </location>
</feature>
<keyword evidence="2" id="KW-0732">Signal</keyword>
<dbReference type="Proteomes" id="UP001050975">
    <property type="component" value="Unassembled WGS sequence"/>
</dbReference>
<name>A0AAV3XAH2_9CYAN</name>
<feature type="signal peptide" evidence="2">
    <location>
        <begin position="1"/>
        <end position="31"/>
    </location>
</feature>